<protein>
    <submittedName>
        <fullName evidence="3">Uncharacterized protein</fullName>
    </submittedName>
</protein>
<dbReference type="PATRIC" id="fig|2033.6.peg.1354"/>
<evidence type="ECO:0000313" key="3">
    <source>
        <dbReference type="EMBL" id="KTR96028.1"/>
    </source>
</evidence>
<dbReference type="Proteomes" id="UP000075025">
    <property type="component" value="Unassembled WGS sequence"/>
</dbReference>
<dbReference type="RefSeq" id="WP_058622725.1">
    <property type="nucleotide sequence ID" value="NZ_LDRT01000019.1"/>
</dbReference>
<keyword evidence="2" id="KW-1133">Transmembrane helix</keyword>
<feature type="transmembrane region" description="Helical" evidence="2">
    <location>
        <begin position="20"/>
        <end position="41"/>
    </location>
</feature>
<evidence type="ECO:0000256" key="1">
    <source>
        <dbReference type="SAM" id="MobiDB-lite"/>
    </source>
</evidence>
<accession>A0A147EZZ8</accession>
<organism evidence="3 4">
    <name type="scientific">Microbacterium testaceum</name>
    <name type="common">Aureobacterium testaceum</name>
    <name type="synonym">Brevibacterium testaceum</name>
    <dbReference type="NCBI Taxonomy" id="2033"/>
    <lineage>
        <taxon>Bacteria</taxon>
        <taxon>Bacillati</taxon>
        <taxon>Actinomycetota</taxon>
        <taxon>Actinomycetes</taxon>
        <taxon>Micrococcales</taxon>
        <taxon>Microbacteriaceae</taxon>
        <taxon>Microbacterium</taxon>
    </lineage>
</organism>
<comment type="caution">
    <text evidence="3">The sequence shown here is derived from an EMBL/GenBank/DDBJ whole genome shotgun (WGS) entry which is preliminary data.</text>
</comment>
<keyword evidence="2" id="KW-0812">Transmembrane</keyword>
<name>A0A147EZZ8_MICTE</name>
<gene>
    <name evidence="3" type="ORF">NS220_03540</name>
</gene>
<evidence type="ECO:0000313" key="4">
    <source>
        <dbReference type="Proteomes" id="UP000075025"/>
    </source>
</evidence>
<dbReference type="AlphaFoldDB" id="A0A147EZZ8"/>
<proteinExistence type="predicted"/>
<keyword evidence="2" id="KW-0472">Membrane</keyword>
<dbReference type="EMBL" id="LDRT01000019">
    <property type="protein sequence ID" value="KTR96028.1"/>
    <property type="molecule type" value="Genomic_DNA"/>
</dbReference>
<feature type="compositionally biased region" description="Gly residues" evidence="1">
    <location>
        <begin position="91"/>
        <end position="100"/>
    </location>
</feature>
<feature type="region of interest" description="Disordered" evidence="1">
    <location>
        <begin position="64"/>
        <end position="100"/>
    </location>
</feature>
<feature type="compositionally biased region" description="Low complexity" evidence="1">
    <location>
        <begin position="73"/>
        <end position="90"/>
    </location>
</feature>
<evidence type="ECO:0000256" key="2">
    <source>
        <dbReference type="SAM" id="Phobius"/>
    </source>
</evidence>
<dbReference type="OrthoDB" id="10004072at2"/>
<sequence>MVTSAPLDRQRADARRRRLLFAWAVTFPAWVVALLVVGIFLGDVVGGLRTGALLGAVMAAVGSIPPGRGGGSVSSSPYVDSGPASDASCGDSGGGDSSHC</sequence>
<reference evidence="3 4" key="1">
    <citation type="journal article" date="2016" name="Front. Microbiol.">
        <title>Genomic Resource of Rice Seed Associated Bacteria.</title>
        <authorList>
            <person name="Midha S."/>
            <person name="Bansal K."/>
            <person name="Sharma S."/>
            <person name="Kumar N."/>
            <person name="Patil P.P."/>
            <person name="Chaudhry V."/>
            <person name="Patil P.B."/>
        </authorList>
    </citation>
    <scope>NUCLEOTIDE SEQUENCE [LARGE SCALE GENOMIC DNA]</scope>
    <source>
        <strain evidence="3 4">NS220</strain>
    </source>
</reference>